<keyword evidence="3" id="KW-1185">Reference proteome</keyword>
<dbReference type="EMBL" id="CP100358">
    <property type="protein sequence ID" value="UTF56032.1"/>
    <property type="molecule type" value="Genomic_DNA"/>
</dbReference>
<proteinExistence type="predicted"/>
<dbReference type="GeneID" id="73292543"/>
<dbReference type="KEGG" id="sawl:NGM29_20815"/>
<evidence type="ECO:0000313" key="3">
    <source>
        <dbReference type="Proteomes" id="UP001056855"/>
    </source>
</evidence>
<sequence>MQTDTTIDLSCPNGCFELEVSGSHETRDDREFLEDVAITDEPGPCPHCGAPRGEVDR</sequence>
<dbReference type="RefSeq" id="WP_254161644.1">
    <property type="nucleotide sequence ID" value="NZ_CP100358.1"/>
</dbReference>
<keyword evidence="2" id="KW-0614">Plasmid</keyword>
<dbReference type="AlphaFoldDB" id="A0A9E7NFV6"/>
<feature type="region of interest" description="Disordered" evidence="1">
    <location>
        <begin position="38"/>
        <end position="57"/>
    </location>
</feature>
<reference evidence="2" key="1">
    <citation type="submission" date="2022-06" db="EMBL/GenBank/DDBJ databases">
        <title>Diverse halophilic archaea isolated from saline environments.</title>
        <authorList>
            <person name="Cui H.-L."/>
        </authorList>
    </citation>
    <scope>NUCLEOTIDE SEQUENCE</scope>
    <source>
        <strain evidence="2">WLHS1</strain>
        <plasmid evidence="2">unnamed3</plasmid>
    </source>
</reference>
<gene>
    <name evidence="2" type="ORF">NGM29_20815</name>
</gene>
<organism evidence="2 3">
    <name type="scientific">Natronosalvus rutilus</name>
    <dbReference type="NCBI Taxonomy" id="2953753"/>
    <lineage>
        <taxon>Archaea</taxon>
        <taxon>Methanobacteriati</taxon>
        <taxon>Methanobacteriota</taxon>
        <taxon>Stenosarchaea group</taxon>
        <taxon>Halobacteria</taxon>
        <taxon>Halobacteriales</taxon>
        <taxon>Natrialbaceae</taxon>
        <taxon>Natronosalvus</taxon>
    </lineage>
</organism>
<dbReference type="Proteomes" id="UP001056855">
    <property type="component" value="Plasmid unnamed3"/>
</dbReference>
<protein>
    <submittedName>
        <fullName evidence="2">Uncharacterized protein</fullName>
    </submittedName>
</protein>
<name>A0A9E7NFV6_9EURY</name>
<geneLocation type="plasmid" evidence="2 3">
    <name>unnamed3</name>
</geneLocation>
<accession>A0A9E7NFV6</accession>
<evidence type="ECO:0000313" key="2">
    <source>
        <dbReference type="EMBL" id="UTF56032.1"/>
    </source>
</evidence>
<evidence type="ECO:0000256" key="1">
    <source>
        <dbReference type="SAM" id="MobiDB-lite"/>
    </source>
</evidence>